<organism evidence="1 2">
    <name type="scientific">Melastoma candidum</name>
    <dbReference type="NCBI Taxonomy" id="119954"/>
    <lineage>
        <taxon>Eukaryota</taxon>
        <taxon>Viridiplantae</taxon>
        <taxon>Streptophyta</taxon>
        <taxon>Embryophyta</taxon>
        <taxon>Tracheophyta</taxon>
        <taxon>Spermatophyta</taxon>
        <taxon>Magnoliopsida</taxon>
        <taxon>eudicotyledons</taxon>
        <taxon>Gunneridae</taxon>
        <taxon>Pentapetalae</taxon>
        <taxon>rosids</taxon>
        <taxon>malvids</taxon>
        <taxon>Myrtales</taxon>
        <taxon>Melastomataceae</taxon>
        <taxon>Melastomatoideae</taxon>
        <taxon>Melastomateae</taxon>
        <taxon>Melastoma</taxon>
    </lineage>
</organism>
<gene>
    <name evidence="1" type="ORF">MLD38_037271</name>
</gene>
<keyword evidence="2" id="KW-1185">Reference proteome</keyword>
<sequence>MTASPVTVDAVGDWRVGSARSSSPMSEAEHLGEASNLKLMPVEMGSLWKLPGCWIQDATLTAAESPALERASKWRCCHKSLLKMVVYHHGWPKIWTTGRPPNSYCKREPRTYG</sequence>
<protein>
    <submittedName>
        <fullName evidence="1">Uncharacterized protein</fullName>
    </submittedName>
</protein>
<accession>A0ACB9LMT1</accession>
<dbReference type="Proteomes" id="UP001057402">
    <property type="component" value="Chromosome 11"/>
</dbReference>
<dbReference type="EMBL" id="CM042890">
    <property type="protein sequence ID" value="KAI4312464.1"/>
    <property type="molecule type" value="Genomic_DNA"/>
</dbReference>
<evidence type="ECO:0000313" key="2">
    <source>
        <dbReference type="Proteomes" id="UP001057402"/>
    </source>
</evidence>
<reference evidence="2" key="1">
    <citation type="journal article" date="2023" name="Front. Plant Sci.">
        <title>Chromosomal-level genome assembly of Melastoma candidum provides insights into trichome evolution.</title>
        <authorList>
            <person name="Zhong Y."/>
            <person name="Wu W."/>
            <person name="Sun C."/>
            <person name="Zou P."/>
            <person name="Liu Y."/>
            <person name="Dai S."/>
            <person name="Zhou R."/>
        </authorList>
    </citation>
    <scope>NUCLEOTIDE SEQUENCE [LARGE SCALE GENOMIC DNA]</scope>
</reference>
<evidence type="ECO:0000313" key="1">
    <source>
        <dbReference type="EMBL" id="KAI4312464.1"/>
    </source>
</evidence>
<proteinExistence type="predicted"/>
<comment type="caution">
    <text evidence="1">The sequence shown here is derived from an EMBL/GenBank/DDBJ whole genome shotgun (WGS) entry which is preliminary data.</text>
</comment>
<name>A0ACB9LMT1_9MYRT</name>